<evidence type="ECO:0000256" key="5">
    <source>
        <dbReference type="SAM" id="Phobius"/>
    </source>
</evidence>
<evidence type="ECO:0000256" key="3">
    <source>
        <dbReference type="ARBA" id="ARBA00023054"/>
    </source>
</evidence>
<name>A0A9W6GG01_9BACT</name>
<dbReference type="NCBIfam" id="TIGR01730">
    <property type="entry name" value="RND_mfp"/>
    <property type="match status" value="1"/>
</dbReference>
<comment type="caution">
    <text evidence="8">The sequence shown here is derived from an EMBL/GenBank/DDBJ whole genome shotgun (WGS) entry which is preliminary data.</text>
</comment>
<dbReference type="GO" id="GO:0030313">
    <property type="term" value="C:cell envelope"/>
    <property type="evidence" value="ECO:0007669"/>
    <property type="project" value="UniProtKB-SubCell"/>
</dbReference>
<keyword evidence="3 4" id="KW-0175">Coiled coil</keyword>
<dbReference type="PANTHER" id="PTHR32347:SF14">
    <property type="entry name" value="EFFLUX SYSTEM COMPONENT YKNX-RELATED"/>
    <property type="match status" value="1"/>
</dbReference>
<comment type="similarity">
    <text evidence="2">Belongs to the membrane fusion protein (MFP) (TC 8.A.1) family.</text>
</comment>
<feature type="domain" description="YknX-like beta-barrel" evidence="7">
    <location>
        <begin position="247"/>
        <end position="320"/>
    </location>
</feature>
<keyword evidence="5" id="KW-0812">Transmembrane</keyword>
<dbReference type="InterPro" id="IPR058625">
    <property type="entry name" value="MdtA-like_BSH"/>
</dbReference>
<gene>
    <name evidence="8" type="ORF">TISLANDTSLP1_08940</name>
</gene>
<dbReference type="GO" id="GO:0022857">
    <property type="term" value="F:transmembrane transporter activity"/>
    <property type="evidence" value="ECO:0007669"/>
    <property type="project" value="InterPro"/>
</dbReference>
<dbReference type="Gene3D" id="1.10.287.470">
    <property type="entry name" value="Helix hairpin bin"/>
    <property type="match status" value="1"/>
</dbReference>
<dbReference type="Gene3D" id="2.40.30.170">
    <property type="match status" value="1"/>
</dbReference>
<feature type="transmembrane region" description="Helical" evidence="5">
    <location>
        <begin position="27"/>
        <end position="45"/>
    </location>
</feature>
<dbReference type="EMBL" id="BSDX01000001">
    <property type="protein sequence ID" value="GLI53201.1"/>
    <property type="molecule type" value="Genomic_DNA"/>
</dbReference>
<keyword evidence="5" id="KW-1133">Transmembrane helix</keyword>
<dbReference type="InterPro" id="IPR006143">
    <property type="entry name" value="RND_pump_MFP"/>
</dbReference>
<comment type="subcellular location">
    <subcellularLocation>
        <location evidence="1">Cell envelope</location>
    </subcellularLocation>
</comment>
<dbReference type="Pfam" id="PF25917">
    <property type="entry name" value="BSH_RND"/>
    <property type="match status" value="1"/>
</dbReference>
<feature type="domain" description="Multidrug resistance protein MdtA-like barrel-sandwich hybrid" evidence="6">
    <location>
        <begin position="79"/>
        <end position="231"/>
    </location>
</feature>
<dbReference type="InterPro" id="IPR058636">
    <property type="entry name" value="Beta-barrel_YknX"/>
</dbReference>
<reference evidence="8" key="1">
    <citation type="submission" date="2022-12" db="EMBL/GenBank/DDBJ databases">
        <title>Reference genome sequencing for broad-spectrum identification of bacterial and archaeal isolates by mass spectrometry.</title>
        <authorList>
            <person name="Sekiguchi Y."/>
            <person name="Tourlousse D.M."/>
        </authorList>
    </citation>
    <scope>NUCLEOTIDE SEQUENCE</scope>
    <source>
        <strain evidence="8">TSL-P1</strain>
    </source>
</reference>
<dbReference type="Proteomes" id="UP001144297">
    <property type="component" value="Unassembled WGS sequence"/>
</dbReference>
<keyword evidence="5" id="KW-0472">Membrane</keyword>
<accession>A0A9W6GG01</accession>
<feature type="coiled-coil region" evidence="4">
    <location>
        <begin position="112"/>
        <end position="139"/>
    </location>
</feature>
<evidence type="ECO:0000259" key="6">
    <source>
        <dbReference type="Pfam" id="PF25917"/>
    </source>
</evidence>
<keyword evidence="9" id="KW-1185">Reference proteome</keyword>
<evidence type="ECO:0000256" key="1">
    <source>
        <dbReference type="ARBA" id="ARBA00004196"/>
    </source>
</evidence>
<sequence>MEANKEKKLNIEKIKQIGGTFIGKKTMLMIAGIIILVLIIMVVLFSRDSSAIKYKTEEIKKGNLTVMVTATGTLEAKKTVTVGSELSGIIKTVYVTYNDRVKAGQILAKIDTSKLEAQLAQAEASLESAKAKQLQAQATVDEALLKLKQLQKVKELSGGKMPSQTEMDSAEASYRRALAELASAKASIMEAQAKIKEYKTEISKSFIRSPIRGIVLKRNVEPGQTVAATLEAPELFTIAEDLTKMELHLNIDEADVGKIKEGQRATFKVDAYPEQTFDGKVIQVRYASKTVSNVVTYTVILEVSNPELLLRLGMTATADILVKEIKDTLLIPSSALKFTPYTENQEKSENGFISKLLPGPPRSITQKQESFSKTEKKIWILKDGKAYPVILTIGETSNGWTQVISGDIKSGMKVIVEAVTKGK</sequence>
<dbReference type="GO" id="GO:0016020">
    <property type="term" value="C:membrane"/>
    <property type="evidence" value="ECO:0007669"/>
    <property type="project" value="InterPro"/>
</dbReference>
<dbReference type="PANTHER" id="PTHR32347">
    <property type="entry name" value="EFFLUX SYSTEM COMPONENT YKNX-RELATED"/>
    <property type="match status" value="1"/>
</dbReference>
<protein>
    <submittedName>
        <fullName evidence="8">Secretion protein HlyD</fullName>
    </submittedName>
</protein>
<dbReference type="Pfam" id="PF25990">
    <property type="entry name" value="Beta-barrel_YknX"/>
    <property type="match status" value="1"/>
</dbReference>
<evidence type="ECO:0000256" key="4">
    <source>
        <dbReference type="SAM" id="Coils"/>
    </source>
</evidence>
<evidence type="ECO:0000313" key="8">
    <source>
        <dbReference type="EMBL" id="GLI53201.1"/>
    </source>
</evidence>
<feature type="coiled-coil region" evidence="4">
    <location>
        <begin position="167"/>
        <end position="201"/>
    </location>
</feature>
<dbReference type="SUPFAM" id="SSF111369">
    <property type="entry name" value="HlyD-like secretion proteins"/>
    <property type="match status" value="1"/>
</dbReference>
<dbReference type="AlphaFoldDB" id="A0A9W6GG01"/>
<evidence type="ECO:0000259" key="7">
    <source>
        <dbReference type="Pfam" id="PF25990"/>
    </source>
</evidence>
<evidence type="ECO:0000313" key="9">
    <source>
        <dbReference type="Proteomes" id="UP001144297"/>
    </source>
</evidence>
<dbReference type="InterPro" id="IPR050465">
    <property type="entry name" value="UPF0194_transport"/>
</dbReference>
<evidence type="ECO:0000256" key="2">
    <source>
        <dbReference type="ARBA" id="ARBA00009477"/>
    </source>
</evidence>
<dbReference type="Gene3D" id="2.40.50.100">
    <property type="match status" value="1"/>
</dbReference>
<organism evidence="8 9">
    <name type="scientific">Thermodesulfovibrio yellowstonii</name>
    <dbReference type="NCBI Taxonomy" id="28262"/>
    <lineage>
        <taxon>Bacteria</taxon>
        <taxon>Pseudomonadati</taxon>
        <taxon>Nitrospirota</taxon>
        <taxon>Thermodesulfovibrionia</taxon>
        <taxon>Thermodesulfovibrionales</taxon>
        <taxon>Thermodesulfovibrionaceae</taxon>
        <taxon>Thermodesulfovibrio</taxon>
    </lineage>
</organism>
<proteinExistence type="inferred from homology"/>